<dbReference type="RefSeq" id="WP_120275045.1">
    <property type="nucleotide sequence ID" value="NZ_RAPN01000004.1"/>
</dbReference>
<dbReference type="InterPro" id="IPR000415">
    <property type="entry name" value="Nitroreductase-like"/>
</dbReference>
<evidence type="ECO:0000256" key="1">
    <source>
        <dbReference type="ARBA" id="ARBA00007118"/>
    </source>
</evidence>
<proteinExistence type="inferred from homology"/>
<evidence type="ECO:0000256" key="2">
    <source>
        <dbReference type="ARBA" id="ARBA00023002"/>
    </source>
</evidence>
<evidence type="ECO:0000313" key="5">
    <source>
        <dbReference type="Proteomes" id="UP000283387"/>
    </source>
</evidence>
<accession>A0A419VW09</accession>
<sequence>MEQLIKNPSTDKLVDEPIVTKYLQERWSPRSFSKEPIAPTDLRRIFEAGATAMSSFNEQPWNIILTHKGDPTYEKLFHCLSEYNQEWVHFAPVLGAVIAKKYFTKSRKENRHRFYDSGAFMAYASLQASELGYQIHQMAGFSPGKLMMDLKIPHVYEAATMFVIGKPDSPEKLPVNLRKQEQEEQTRKEVSSFIFADKWGDPYHFDE</sequence>
<keyword evidence="5" id="KW-1185">Reference proteome</keyword>
<evidence type="ECO:0000259" key="3">
    <source>
        <dbReference type="Pfam" id="PF00881"/>
    </source>
</evidence>
<dbReference type="InterPro" id="IPR029479">
    <property type="entry name" value="Nitroreductase"/>
</dbReference>
<dbReference type="PANTHER" id="PTHR43673:SF10">
    <property type="entry name" value="NADH DEHYDROGENASE_NAD(P)H NITROREDUCTASE XCC3605-RELATED"/>
    <property type="match status" value="1"/>
</dbReference>
<organism evidence="4 5">
    <name type="scientific">Mangrovibacterium diazotrophicum</name>
    <dbReference type="NCBI Taxonomy" id="1261403"/>
    <lineage>
        <taxon>Bacteria</taxon>
        <taxon>Pseudomonadati</taxon>
        <taxon>Bacteroidota</taxon>
        <taxon>Bacteroidia</taxon>
        <taxon>Marinilabiliales</taxon>
        <taxon>Prolixibacteraceae</taxon>
        <taxon>Mangrovibacterium</taxon>
    </lineage>
</organism>
<protein>
    <submittedName>
        <fullName evidence="4">Nitroreductase</fullName>
    </submittedName>
</protein>
<dbReference type="Gene3D" id="3.40.109.10">
    <property type="entry name" value="NADH Oxidase"/>
    <property type="match status" value="1"/>
</dbReference>
<dbReference type="Proteomes" id="UP000283387">
    <property type="component" value="Unassembled WGS sequence"/>
</dbReference>
<evidence type="ECO:0000313" key="4">
    <source>
        <dbReference type="EMBL" id="RKD86344.1"/>
    </source>
</evidence>
<feature type="domain" description="Nitroreductase" evidence="3">
    <location>
        <begin position="24"/>
        <end position="70"/>
    </location>
</feature>
<dbReference type="OrthoDB" id="9809288at2"/>
<dbReference type="AlphaFoldDB" id="A0A419VW09"/>
<gene>
    <name evidence="4" type="ORF">BC643_4035</name>
</gene>
<name>A0A419VW09_9BACT</name>
<dbReference type="Pfam" id="PF00881">
    <property type="entry name" value="Nitroreductase"/>
    <property type="match status" value="1"/>
</dbReference>
<dbReference type="GO" id="GO:0016491">
    <property type="term" value="F:oxidoreductase activity"/>
    <property type="evidence" value="ECO:0007669"/>
    <property type="project" value="UniProtKB-KW"/>
</dbReference>
<reference evidence="4 5" key="1">
    <citation type="submission" date="2018-09" db="EMBL/GenBank/DDBJ databases">
        <title>Genomic Encyclopedia of Archaeal and Bacterial Type Strains, Phase II (KMG-II): from individual species to whole genera.</title>
        <authorList>
            <person name="Goeker M."/>
        </authorList>
    </citation>
    <scope>NUCLEOTIDE SEQUENCE [LARGE SCALE GENOMIC DNA]</scope>
    <source>
        <strain evidence="4 5">DSM 27148</strain>
    </source>
</reference>
<comment type="similarity">
    <text evidence="1">Belongs to the nitroreductase family.</text>
</comment>
<keyword evidence="2" id="KW-0560">Oxidoreductase</keyword>
<dbReference type="PANTHER" id="PTHR43673">
    <property type="entry name" value="NAD(P)H NITROREDUCTASE YDGI-RELATED"/>
    <property type="match status" value="1"/>
</dbReference>
<comment type="caution">
    <text evidence="4">The sequence shown here is derived from an EMBL/GenBank/DDBJ whole genome shotgun (WGS) entry which is preliminary data.</text>
</comment>
<dbReference type="EMBL" id="RAPN01000004">
    <property type="protein sequence ID" value="RKD86344.1"/>
    <property type="molecule type" value="Genomic_DNA"/>
</dbReference>
<dbReference type="CDD" id="cd02138">
    <property type="entry name" value="TdsD-like"/>
    <property type="match status" value="1"/>
</dbReference>
<dbReference type="SUPFAM" id="SSF55469">
    <property type="entry name" value="FMN-dependent nitroreductase-like"/>
    <property type="match status" value="1"/>
</dbReference>